<sequence>MSLALILVSCGTTRYPLAGPAGSEDLARYALIIKPRADGQMLHEWVPLESFDVAEFQLTNSPNFQAIEPAINWLKQHRTELLVGTVIVIAGVAFTVVAVGSAGGALVLTPLVMFAEVRR</sequence>
<protein>
    <recommendedName>
        <fullName evidence="4">Lipoprotein</fullName>
    </recommendedName>
</protein>
<keyword evidence="1" id="KW-1133">Transmembrane helix</keyword>
<reference evidence="2 3" key="1">
    <citation type="submission" date="2022-11" db="EMBL/GenBank/DDBJ databases">
        <title>Minimal conservation of predation-associated metabolite biosynthetic gene clusters underscores biosynthetic potential of Myxococcota including descriptions for ten novel species: Archangium lansinium sp. nov., Myxococcus landrumus sp. nov., Nannocystis bai.</title>
        <authorList>
            <person name="Ahearne A."/>
            <person name="Stevens C."/>
            <person name="Phillips K."/>
        </authorList>
    </citation>
    <scope>NUCLEOTIDE SEQUENCE [LARGE SCALE GENOMIC DNA]</scope>
    <source>
        <strain evidence="2 3">MIWBW</strain>
    </source>
</reference>
<organism evidence="2 3">
    <name type="scientific">Archangium lansingense</name>
    <dbReference type="NCBI Taxonomy" id="2995310"/>
    <lineage>
        <taxon>Bacteria</taxon>
        <taxon>Pseudomonadati</taxon>
        <taxon>Myxococcota</taxon>
        <taxon>Myxococcia</taxon>
        <taxon>Myxococcales</taxon>
        <taxon>Cystobacterineae</taxon>
        <taxon>Archangiaceae</taxon>
        <taxon>Archangium</taxon>
    </lineage>
</organism>
<feature type="transmembrane region" description="Helical" evidence="1">
    <location>
        <begin position="81"/>
        <end position="114"/>
    </location>
</feature>
<gene>
    <name evidence="2" type="ORF">OV287_23170</name>
</gene>
<comment type="caution">
    <text evidence="2">The sequence shown here is derived from an EMBL/GenBank/DDBJ whole genome shotgun (WGS) entry which is preliminary data.</text>
</comment>
<dbReference type="Proteomes" id="UP001207654">
    <property type="component" value="Unassembled WGS sequence"/>
</dbReference>
<proteinExistence type="predicted"/>
<name>A0ABT4A7S0_9BACT</name>
<dbReference type="EMBL" id="JAPNKA010000001">
    <property type="protein sequence ID" value="MCY1077376.1"/>
    <property type="molecule type" value="Genomic_DNA"/>
</dbReference>
<dbReference type="RefSeq" id="WP_267536210.1">
    <property type="nucleotide sequence ID" value="NZ_JAPNKA010000001.1"/>
</dbReference>
<accession>A0ABT4A7S0</accession>
<evidence type="ECO:0000313" key="2">
    <source>
        <dbReference type="EMBL" id="MCY1077376.1"/>
    </source>
</evidence>
<evidence type="ECO:0000313" key="3">
    <source>
        <dbReference type="Proteomes" id="UP001207654"/>
    </source>
</evidence>
<keyword evidence="1" id="KW-0472">Membrane</keyword>
<evidence type="ECO:0008006" key="4">
    <source>
        <dbReference type="Google" id="ProtNLM"/>
    </source>
</evidence>
<keyword evidence="1" id="KW-0812">Transmembrane</keyword>
<evidence type="ECO:0000256" key="1">
    <source>
        <dbReference type="SAM" id="Phobius"/>
    </source>
</evidence>
<keyword evidence="3" id="KW-1185">Reference proteome</keyword>